<keyword evidence="3" id="KW-1185">Reference proteome</keyword>
<comment type="caution">
    <text evidence="2">The sequence shown here is derived from an EMBL/GenBank/DDBJ whole genome shotgun (WGS) entry which is preliminary data.</text>
</comment>
<name>A0A101A9T7_9MYCO</name>
<dbReference type="Pfam" id="PF18029">
    <property type="entry name" value="Glyoxalase_6"/>
    <property type="match status" value="1"/>
</dbReference>
<dbReference type="EMBL" id="LQIR01000011">
    <property type="protein sequence ID" value="KUI18717.1"/>
    <property type="molecule type" value="Genomic_DNA"/>
</dbReference>
<dbReference type="PANTHER" id="PTHR35908:SF1">
    <property type="entry name" value="CONSERVED PROTEIN"/>
    <property type="match status" value="1"/>
</dbReference>
<dbReference type="GeneID" id="27917243"/>
<dbReference type="CDD" id="cd06587">
    <property type="entry name" value="VOC"/>
    <property type="match status" value="1"/>
</dbReference>
<dbReference type="InterPro" id="IPR037523">
    <property type="entry name" value="VOC_core"/>
</dbReference>
<organism evidence="2 3">
    <name type="scientific">Mycobacterium lehmannii</name>
    <dbReference type="NCBI Taxonomy" id="2048550"/>
    <lineage>
        <taxon>Bacteria</taxon>
        <taxon>Bacillati</taxon>
        <taxon>Actinomycetota</taxon>
        <taxon>Actinomycetes</taxon>
        <taxon>Mycobacteriales</taxon>
        <taxon>Mycobacteriaceae</taxon>
        <taxon>Mycobacterium</taxon>
    </lineage>
</organism>
<sequence>MTLAVFNVTFDSTDPDRLAEWWARALGGEVNPMAPGFFVTVSQPGSATGLGFQKVDDPTPGKNRLHLDLGADDIEPEVKRLVDLGATELGRHSMGDFGWVVLADPDGNQFCIGSADHP</sequence>
<proteinExistence type="predicted"/>
<protein>
    <submittedName>
        <fullName evidence="2">Glyoxalase</fullName>
    </submittedName>
</protein>
<reference evidence="2 3" key="1">
    <citation type="submission" date="2016-01" db="EMBL/GenBank/DDBJ databases">
        <authorList>
            <consortium name="TB Trials Study Group"/>
            <person name="Sutton G."/>
            <person name="Brinkac L."/>
            <person name="Sanka R."/>
            <person name="Adams M."/>
            <person name="Lau E.L."/>
            <person name="Macaden R."/>
            <person name="Grewal H.M.S."/>
        </authorList>
    </citation>
    <scope>NUCLEOTIDE SEQUENCE [LARGE SCALE GENOMIC DNA]</scope>
    <source>
        <strain evidence="2 3">IS-1744</strain>
    </source>
</reference>
<dbReference type="InterPro" id="IPR029068">
    <property type="entry name" value="Glyas_Bleomycin-R_OHBP_Dase"/>
</dbReference>
<evidence type="ECO:0000259" key="1">
    <source>
        <dbReference type="PROSITE" id="PS51819"/>
    </source>
</evidence>
<feature type="domain" description="VOC" evidence="1">
    <location>
        <begin position="4"/>
        <end position="115"/>
    </location>
</feature>
<dbReference type="PANTHER" id="PTHR35908">
    <property type="entry name" value="HYPOTHETICAL FUSION PROTEIN"/>
    <property type="match status" value="1"/>
</dbReference>
<dbReference type="Gene3D" id="3.10.180.10">
    <property type="entry name" value="2,3-Dihydroxybiphenyl 1,2-Dioxygenase, domain 1"/>
    <property type="match status" value="1"/>
</dbReference>
<evidence type="ECO:0000313" key="3">
    <source>
        <dbReference type="Proteomes" id="UP000053707"/>
    </source>
</evidence>
<dbReference type="AlphaFoldDB" id="A0A101A9T7"/>
<accession>A0A101A9T7</accession>
<dbReference type="PROSITE" id="PS51819">
    <property type="entry name" value="VOC"/>
    <property type="match status" value="1"/>
</dbReference>
<dbReference type="Proteomes" id="UP000053707">
    <property type="component" value="Unassembled WGS sequence"/>
</dbReference>
<dbReference type="SUPFAM" id="SSF54593">
    <property type="entry name" value="Glyoxalase/Bleomycin resistance protein/Dihydroxybiphenyl dioxygenase"/>
    <property type="match status" value="1"/>
</dbReference>
<dbReference type="RefSeq" id="WP_064395215.1">
    <property type="nucleotide sequence ID" value="NZ_LQIR01000011.1"/>
</dbReference>
<evidence type="ECO:0000313" key="2">
    <source>
        <dbReference type="EMBL" id="KUI18717.1"/>
    </source>
</evidence>
<dbReference type="InterPro" id="IPR041581">
    <property type="entry name" value="Glyoxalase_6"/>
</dbReference>
<gene>
    <name evidence="2" type="ORF">AU192_18895</name>
</gene>